<comment type="caution">
    <text evidence="1">The sequence shown here is derived from an EMBL/GenBank/DDBJ whole genome shotgun (WGS) entry which is preliminary data.</text>
</comment>
<gene>
    <name evidence="1" type="ORF">F3D66_07110</name>
</gene>
<organism evidence="1 2">
    <name type="scientific">Bacteroides ovatus</name>
    <dbReference type="NCBI Taxonomy" id="28116"/>
    <lineage>
        <taxon>Bacteria</taxon>
        <taxon>Pseudomonadati</taxon>
        <taxon>Bacteroidota</taxon>
        <taxon>Bacteroidia</taxon>
        <taxon>Bacteroidales</taxon>
        <taxon>Bacteroidaceae</taxon>
        <taxon>Bacteroides</taxon>
    </lineage>
</organism>
<proteinExistence type="predicted"/>
<keyword evidence="2" id="KW-1185">Reference proteome</keyword>
<evidence type="ECO:0000313" key="2">
    <source>
        <dbReference type="Proteomes" id="UP000473905"/>
    </source>
</evidence>
<dbReference type="EMBL" id="VWKB01000008">
    <property type="protein sequence ID" value="KAA4101968.1"/>
    <property type="molecule type" value="Genomic_DNA"/>
</dbReference>
<name>A0A5M5EHD2_BACOV</name>
<sequence>MTEKDLLNNREAMKLALAFDKMAKEYKTTIQKVVTEGKRVTELIQNNRMEAVSTLSMIENLINEHEPDSEKRKKMLSLLDNLNIKGDSKTFPALVMALFFASNGVLTEKIEKSYEK</sequence>
<dbReference type="Proteomes" id="UP000473905">
    <property type="component" value="Unassembled WGS sequence"/>
</dbReference>
<evidence type="ECO:0000313" key="1">
    <source>
        <dbReference type="EMBL" id="KAA4101968.1"/>
    </source>
</evidence>
<dbReference type="AlphaFoldDB" id="A0A5M5EHD2"/>
<protein>
    <submittedName>
        <fullName evidence="1">Uncharacterized protein</fullName>
    </submittedName>
</protein>
<reference evidence="1 2" key="1">
    <citation type="journal article" date="2019" name="Nat. Med.">
        <title>A library of human gut bacterial isolates paired with longitudinal multiomics data enables mechanistic microbiome research.</title>
        <authorList>
            <person name="Poyet M."/>
            <person name="Groussin M."/>
            <person name="Gibbons S.M."/>
            <person name="Avila-Pacheco J."/>
            <person name="Jiang X."/>
            <person name="Kearney S.M."/>
            <person name="Perrotta A.R."/>
            <person name="Berdy B."/>
            <person name="Zhao S."/>
            <person name="Lieberman T.D."/>
            <person name="Swanson P.K."/>
            <person name="Smith M."/>
            <person name="Roesemann S."/>
            <person name="Alexander J.E."/>
            <person name="Rich S.A."/>
            <person name="Livny J."/>
            <person name="Vlamakis H."/>
            <person name="Clish C."/>
            <person name="Bullock K."/>
            <person name="Deik A."/>
            <person name="Scott J."/>
            <person name="Pierce K.A."/>
            <person name="Xavier R.J."/>
            <person name="Alm E.J."/>
        </authorList>
    </citation>
    <scope>NUCLEOTIDE SEQUENCE [LARGE SCALE GENOMIC DNA]</scope>
    <source>
        <strain evidence="1 2">BIOML-A134</strain>
    </source>
</reference>
<dbReference type="RefSeq" id="WP_149944224.1">
    <property type="nucleotide sequence ID" value="NZ_JADMXV010000027.1"/>
</dbReference>
<accession>A0A5M5EHD2</accession>